<dbReference type="InterPro" id="IPR001791">
    <property type="entry name" value="Laminin_G"/>
</dbReference>
<feature type="transmembrane region" description="Helical" evidence="3">
    <location>
        <begin position="12"/>
        <end position="33"/>
    </location>
</feature>
<dbReference type="SMART" id="SM00282">
    <property type="entry name" value="LamG"/>
    <property type="match status" value="1"/>
</dbReference>
<dbReference type="InterPro" id="IPR013783">
    <property type="entry name" value="Ig-like_fold"/>
</dbReference>
<name>A0A7K1LMA3_9FLAO</name>
<organism evidence="5 6">
    <name type="scientific">Christiangramia aestuarii</name>
    <dbReference type="NCBI Taxonomy" id="1028746"/>
    <lineage>
        <taxon>Bacteria</taxon>
        <taxon>Pseudomonadati</taxon>
        <taxon>Bacteroidota</taxon>
        <taxon>Flavobacteriia</taxon>
        <taxon>Flavobacteriales</taxon>
        <taxon>Flavobacteriaceae</taxon>
        <taxon>Christiangramia</taxon>
    </lineage>
</organism>
<evidence type="ECO:0000259" key="4">
    <source>
        <dbReference type="PROSITE" id="PS50093"/>
    </source>
</evidence>
<dbReference type="Gene3D" id="2.60.40.10">
    <property type="entry name" value="Immunoglobulins"/>
    <property type="match status" value="2"/>
</dbReference>
<dbReference type="SMART" id="SM00560">
    <property type="entry name" value="LamGL"/>
    <property type="match status" value="1"/>
</dbReference>
<gene>
    <name evidence="5" type="ORF">FLP08_04985</name>
</gene>
<dbReference type="InterPro" id="IPR013320">
    <property type="entry name" value="ConA-like_dom_sf"/>
</dbReference>
<feature type="domain" description="PKD" evidence="4">
    <location>
        <begin position="1183"/>
        <end position="1232"/>
    </location>
</feature>
<dbReference type="PANTHER" id="PTHR24273:SF32">
    <property type="entry name" value="HYALIN"/>
    <property type="match status" value="1"/>
</dbReference>
<sequence>MRKTTTGPQIHYVLIFTLILFGLSTMTGGQLYGQQISVSSQSPSCSGNSDGAIDISVTGGTTPYSYSWSGPNGFSSTSEDLNSIGEGSYTVTVTDANSNTVSETIDLNFQDNTDPQVVTKNFTVQLDATGNASIAEDAVNNGSSDACGGLTFNTNITSFNCDDVGANTVELTVTDANGNSAKATAIVTVEDKIAPQVITSDITAQLDATGNASIAEDAVNSGSSDNCGGLTFDTNITSFNCADVGANTVELTVTDANGNSAKATAKVTVEDNIAPQVITSDITVQLDANGNATIAEDAVNSGSSDNCGGLTFDTNITSFNCANVGANTVELTVTDANGNSAKATAIVTVEDKIAPQVVTSDITVQLDANGNATIAEDAVNSGSSDNCGGLTFDTNITSFNCTDLGANTVELTVTDANGNSAKATAIVTVEDKIAPQVNTSDITVQLDANGNATIAEDAVNSGSSDNCGGLTFDTNITNFNCADVGANTVELTVSDANGNSAKATAIVTVEDKIAPQVITSDITVQLDANGNATIAEDAVNSGSSDNCGGLTFDTNIKSFNCADVGANTVELTVTDANGNSTKATAIVTVEDKITPQVITSDITVQLDANGNATIAEDAVNNGSSDTCGGLTFDTNITSFNCDDVGANTVELTVTDTNGNSAKATAIVTVEDTINPVITVANDISATNDTGKCEAGLSIAPPSITDNCEAGNPVGTRDDGLELDEPYPVGSTIITWSVQDNNGNFADEVTQTVTVEDNQAPVLPEVQDIFWGCEYTVEPPVTTDNCSGSITGTTNDPLTYSSTGTYEIEWSFEDEYGNISRLTQTIEIDELRVSISKTDILCNGFQTGEAIATTNGGVKPYDYSWINTETNTDLGNNSSISDIPAGNYSVSVTDLNGCQVIETIEITEPSALSMTTPSSTPVTCFEGSDGIINVGQMTGGTAPYTYSLDNSNFQSGTTFENLTAGNYTIFVKDSNECSLQVDLSITEPEILSGSLSKTDVSCYEGTDGEISISNARGGNAGYEFRINGSTWQSSPDFTGLSAGSYQVDIRDDSQTACEISLGEINLTQPSAPLEVTATSTNTTTFGTSSGTVTANPTGGTPGYFYEWRKTGSTEILKTTKTVNNLPAGEYEVIVKDANGCRSETIKVTVLDALFAEIDSAAICESDDKQGDDPIRTAYFRVTGFSALGGSGSYTYSWDFGENKSATGVGEHAVVYNSPGNKTIKLTVTDTVSNQEVVITRQQYVGLCYEPCGQAQNFQFNVDGIYIGDINGNELDLDDPNVCSSNIDMYLFLPVSKNVNVYNPYTEVTFNTSSGILEDLLETQEDFGCKDGDEIDEIPESENQGKINRVGEFIRLTIDPIEYECGDNLNIDSFYITYTNVSKKDCLSNNNGFCYSTNEPVTVPTPVYVSATPNHIQCFEASTGFIEVKGSGGFAPYTYSLTGNAEDYQTTSIFNNLGAGDYTVYIKDSRGNEGSTTVTINQPVSAVKITASKTDPPCFGENGSASAVVEGGTPFYDNNGDPYYEILWNDTSSQTTVNAESLSPGEYTVTATDANGCQAISTVSIIEAPELTEPEAGEDIELGCGRFDITLNANTPETGVGTWTIDTENSDLNGNIASPTNPNSEFSAPEGVYNLVWTIANEDGSCAKSDSVTISITGECSQLDFDGIDDYVSTGDTYPLNSGNFTLEVWVKPESTTGIQTILSKKDRSSASTGYELIINNGAPTFRWNGNTVSTSSKVKTDRWYHIAVIYNGTARLYVDGLDVGNKTGANPSSTSAPFILGALYDSSTPNTPTNYYSGWIEELRIWNKALTKEQLRFMMNQRIKLSGGLTSNTLIEGELIPNKSIPGSYYTSNNLNLDANGNPFYDLKWGNLLGYYRLISVDPDPLNYLEFDESLKPSSGSTPDLSLESVPGILYNIETDQNNTAPLPYISNQNGRWQAQSTWLRPSVWSFPNDKGINNKKIDWNIASTSNDIYSDDDINLLGLISNSNELKINGDVAAENGQGLTVTHYLKLDGSINLEGNSQLVQTQGSILDDSSTGSIDIDQQGTANSFNYNYWTSPVSLQGQTNNYGFKIAEVLLDATTPENPKDLSFNYQYHWADGGSTNPKRISSYWLYTFQGTADDYFQWGQVSETEVLKPGIGYSMKGTTGYVPISNRQNYTFRGKPNNGDITVNVGAGQNLLTGNPYPSAIDSYQFIDENLGDFNGSIYFWDHFGKEDTHYLEEYIGGYAVMNKSGAVAAASSIDSRINDTGDKGNATPGQYIPVGQAFFISTIGVSSPNSITFKNKYRAFVPESTSDSHFHMKEDPVTKKSKDYAYKKDTRFKIRLKFKSPKGYHRQILVAADANSTQGFDLGYDAPLIENNVEDMYWMIDETEFVIQAVPNFNLDQVLPIGFKVAEPGEYTIKIDSLENIKTNFDIYLHDIKEDSFFNISKKEYTANIEETGVFNERYEITFRKPQTEEQVEEKPEIELDDRILGLQYLKDTDQIALSNPDLMNLDFVELYSISGQKIMSFREVPTQKDILLNVDQKLSSAVYIVKVYSGNKSYSKKVIITK</sequence>
<dbReference type="InterPro" id="IPR035986">
    <property type="entry name" value="PKD_dom_sf"/>
</dbReference>
<dbReference type="SUPFAM" id="SSF49299">
    <property type="entry name" value="PKD domain"/>
    <property type="match status" value="1"/>
</dbReference>
<keyword evidence="3" id="KW-1133">Transmembrane helix</keyword>
<keyword evidence="3" id="KW-0812">Transmembrane</keyword>
<dbReference type="Pfam" id="PF13573">
    <property type="entry name" value="SprB"/>
    <property type="match status" value="6"/>
</dbReference>
<dbReference type="Pfam" id="PF13385">
    <property type="entry name" value="Laminin_G_3"/>
    <property type="match status" value="1"/>
</dbReference>
<dbReference type="PROSITE" id="PS50093">
    <property type="entry name" value="PKD"/>
    <property type="match status" value="1"/>
</dbReference>
<dbReference type="EMBL" id="VJVW01000002">
    <property type="protein sequence ID" value="MUP41917.1"/>
    <property type="molecule type" value="Genomic_DNA"/>
</dbReference>
<evidence type="ECO:0000313" key="5">
    <source>
        <dbReference type="EMBL" id="MUP41917.1"/>
    </source>
</evidence>
<evidence type="ECO:0000256" key="1">
    <source>
        <dbReference type="ARBA" id="ARBA00022729"/>
    </source>
</evidence>
<evidence type="ECO:0000256" key="3">
    <source>
        <dbReference type="SAM" id="Phobius"/>
    </source>
</evidence>
<accession>A0A7K1LMA3</accession>
<protein>
    <submittedName>
        <fullName evidence="5">T9SS type A sorting domain-containing protein</fullName>
    </submittedName>
</protein>
<dbReference type="Proteomes" id="UP000460416">
    <property type="component" value="Unassembled WGS sequence"/>
</dbReference>
<dbReference type="InterPro" id="IPR025667">
    <property type="entry name" value="SprB_repeat"/>
</dbReference>
<dbReference type="InterPro" id="IPR022409">
    <property type="entry name" value="PKD/Chitinase_dom"/>
</dbReference>
<keyword evidence="6" id="KW-1185">Reference proteome</keyword>
<dbReference type="Gene3D" id="2.60.120.200">
    <property type="match status" value="1"/>
</dbReference>
<dbReference type="PANTHER" id="PTHR24273">
    <property type="entry name" value="FI04643P-RELATED"/>
    <property type="match status" value="1"/>
</dbReference>
<reference evidence="5 6" key="1">
    <citation type="submission" date="2019-07" db="EMBL/GenBank/DDBJ databases">
        <title>Gramella aestuarii sp. nov., isolated from a tidal flat, and emended description of Gramella echinicola.</title>
        <authorList>
            <person name="Liu L."/>
        </authorList>
    </citation>
    <scope>NUCLEOTIDE SEQUENCE [LARGE SCALE GENOMIC DNA]</scope>
    <source>
        <strain evidence="5 6">BS12</strain>
    </source>
</reference>
<dbReference type="SUPFAM" id="SSF49899">
    <property type="entry name" value="Concanavalin A-like lectins/glucanases"/>
    <property type="match status" value="1"/>
</dbReference>
<comment type="caution">
    <text evidence="5">The sequence shown here is derived from an EMBL/GenBank/DDBJ whole genome shotgun (WGS) entry which is preliminary data.</text>
</comment>
<dbReference type="RefSeq" id="WP_156274670.1">
    <property type="nucleotide sequence ID" value="NZ_BAABGI010000001.1"/>
</dbReference>
<evidence type="ECO:0000313" key="6">
    <source>
        <dbReference type="Proteomes" id="UP000460416"/>
    </source>
</evidence>
<dbReference type="NCBIfam" id="TIGR04183">
    <property type="entry name" value="Por_Secre_tail"/>
    <property type="match status" value="1"/>
</dbReference>
<keyword evidence="2" id="KW-1015">Disulfide bond</keyword>
<keyword evidence="1" id="KW-0732">Signal</keyword>
<keyword evidence="3" id="KW-0472">Membrane</keyword>
<dbReference type="GO" id="GO:0005975">
    <property type="term" value="P:carbohydrate metabolic process"/>
    <property type="evidence" value="ECO:0007669"/>
    <property type="project" value="UniProtKB-ARBA"/>
</dbReference>
<dbReference type="OrthoDB" id="2582440at2"/>
<dbReference type="InterPro" id="IPR026444">
    <property type="entry name" value="Secre_tail"/>
</dbReference>
<dbReference type="InterPro" id="IPR006558">
    <property type="entry name" value="LamG-like"/>
</dbReference>
<dbReference type="SMART" id="SM00089">
    <property type="entry name" value="PKD"/>
    <property type="match status" value="4"/>
</dbReference>
<dbReference type="InterPro" id="IPR000601">
    <property type="entry name" value="PKD_dom"/>
</dbReference>
<evidence type="ECO:0000256" key="2">
    <source>
        <dbReference type="ARBA" id="ARBA00023157"/>
    </source>
</evidence>
<dbReference type="Gene3D" id="2.60.40.740">
    <property type="match status" value="1"/>
</dbReference>
<proteinExistence type="predicted"/>
<dbReference type="CDD" id="cd00146">
    <property type="entry name" value="PKD"/>
    <property type="match status" value="1"/>
</dbReference>
<dbReference type="GO" id="GO:0004553">
    <property type="term" value="F:hydrolase activity, hydrolyzing O-glycosyl compounds"/>
    <property type="evidence" value="ECO:0007669"/>
    <property type="project" value="UniProtKB-ARBA"/>
</dbReference>